<keyword evidence="3" id="KW-1185">Reference proteome</keyword>
<feature type="compositionally biased region" description="Polar residues" evidence="1">
    <location>
        <begin position="163"/>
        <end position="172"/>
    </location>
</feature>
<name>A0A0D9Y559_9ORYZ</name>
<feature type="region of interest" description="Disordered" evidence="1">
    <location>
        <begin position="56"/>
        <end position="77"/>
    </location>
</feature>
<protein>
    <submittedName>
        <fullName evidence="2">Uncharacterized protein</fullName>
    </submittedName>
</protein>
<evidence type="ECO:0000256" key="1">
    <source>
        <dbReference type="SAM" id="MobiDB-lite"/>
    </source>
</evidence>
<feature type="compositionally biased region" description="Basic residues" evidence="1">
    <location>
        <begin position="123"/>
        <end position="139"/>
    </location>
</feature>
<reference evidence="2" key="3">
    <citation type="submission" date="2018-05" db="EMBL/GenBank/DDBJ databases">
        <title>OgluRS3 (Oryza glumaepatula Reference Sequence Version 3).</title>
        <authorList>
            <person name="Zhang J."/>
            <person name="Kudrna D."/>
            <person name="Lee S."/>
            <person name="Talag J."/>
            <person name="Welchert J."/>
            <person name="Wing R.A."/>
        </authorList>
    </citation>
    <scope>NUCLEOTIDE SEQUENCE [LARGE SCALE GENOMIC DNA]</scope>
</reference>
<feature type="region of interest" description="Disordered" evidence="1">
    <location>
        <begin position="1"/>
        <end position="42"/>
    </location>
</feature>
<dbReference type="Proteomes" id="UP000026961">
    <property type="component" value="Chromosome 1"/>
</dbReference>
<evidence type="ECO:0000313" key="2">
    <source>
        <dbReference type="EnsemblPlants" id="OGLUM01G08270.1"/>
    </source>
</evidence>
<feature type="compositionally biased region" description="Basic and acidic residues" evidence="1">
    <location>
        <begin position="56"/>
        <end position="69"/>
    </location>
</feature>
<evidence type="ECO:0000313" key="3">
    <source>
        <dbReference type="Proteomes" id="UP000026961"/>
    </source>
</evidence>
<dbReference type="EnsemblPlants" id="OGLUM01G08270.1">
    <property type="protein sequence ID" value="OGLUM01G08270.1"/>
    <property type="gene ID" value="OGLUM01G08270"/>
</dbReference>
<dbReference type="AlphaFoldDB" id="A0A0D9Y559"/>
<dbReference type="HOGENOM" id="CLU_530394_0_0_1"/>
<accession>A0A0D9Y559</accession>
<reference evidence="2" key="1">
    <citation type="submission" date="2013-08" db="EMBL/GenBank/DDBJ databases">
        <title>Oryza genome evolution.</title>
        <authorList>
            <person name="Wing R.A."/>
            <person name="Panaud O."/>
            <person name="Oliveira A.C."/>
        </authorList>
    </citation>
    <scope>NUCLEOTIDE SEQUENCE</scope>
</reference>
<sequence>MPSQLMDAAGSGHALAPGKPHAALYGPPPPQPQHARSLDEALNTAASSAIDQIKEDVEENQERRLKPAGDSKPTPLRRELNTAAGVLRQVESFIDNVPPFGIFALDVFLIVTPDLPGPLPSVRRLHRPHPPKPRARRRAAPPPEPERSAGAAATPALHRSAEKPSSSPSTPVHLSHQGPAPTNHAAPGASFPLAGPFAFPRRTPHCPTPGFSYKPIKGRNESARISTTWTQLLTSSLRAHGREDGRLRVRAAQPAGGDAAVGRLRQVDAVPVDRRGGVATMPSAIVDDESAIGGTASGVAEEGLAVGEVVQRDDGEQRRGKLDEVAGVGVRVAEAEDGVDHVMARVGLSIVCASNEEEEEEKEGRPGVFLPEYTVASPTVRGRDRLSEPCRASPAVAVAVEVVPRGKSRQASAALGCERLQPQNVREIKEHVLSSYLDAGRDGLDDLWHVRHGLVDGLAGGIEEDADHLSGPCENQADYLSDACENRFSQANLMWSDCKNRWYTVVPLSSGLQL</sequence>
<proteinExistence type="predicted"/>
<reference evidence="2" key="2">
    <citation type="submission" date="2015-04" db="UniProtKB">
        <authorList>
            <consortium name="EnsemblPlants"/>
        </authorList>
    </citation>
    <scope>IDENTIFICATION</scope>
</reference>
<dbReference type="Gramene" id="OGLUM01G08270.1">
    <property type="protein sequence ID" value="OGLUM01G08270.1"/>
    <property type="gene ID" value="OGLUM01G08270"/>
</dbReference>
<feature type="region of interest" description="Disordered" evidence="1">
    <location>
        <begin position="116"/>
        <end position="219"/>
    </location>
</feature>
<organism evidence="2">
    <name type="scientific">Oryza glumipatula</name>
    <dbReference type="NCBI Taxonomy" id="40148"/>
    <lineage>
        <taxon>Eukaryota</taxon>
        <taxon>Viridiplantae</taxon>
        <taxon>Streptophyta</taxon>
        <taxon>Embryophyta</taxon>
        <taxon>Tracheophyta</taxon>
        <taxon>Spermatophyta</taxon>
        <taxon>Magnoliopsida</taxon>
        <taxon>Liliopsida</taxon>
        <taxon>Poales</taxon>
        <taxon>Poaceae</taxon>
        <taxon>BOP clade</taxon>
        <taxon>Oryzoideae</taxon>
        <taxon>Oryzeae</taxon>
        <taxon>Oryzinae</taxon>
        <taxon>Oryza</taxon>
    </lineage>
</organism>